<dbReference type="EMBL" id="VOOR01000044">
    <property type="protein sequence ID" value="TXB61822.1"/>
    <property type="molecule type" value="Genomic_DNA"/>
</dbReference>
<dbReference type="Gene3D" id="2.60.40.10">
    <property type="entry name" value="Immunoglobulins"/>
    <property type="match status" value="1"/>
</dbReference>
<keyword evidence="3" id="KW-0119">Carbohydrate metabolism</keyword>
<dbReference type="SUPFAM" id="SSF51445">
    <property type="entry name" value="(Trans)glycosidases"/>
    <property type="match status" value="1"/>
</dbReference>
<evidence type="ECO:0000313" key="7">
    <source>
        <dbReference type="Proteomes" id="UP000321580"/>
    </source>
</evidence>
<dbReference type="Pfam" id="PF00933">
    <property type="entry name" value="Glyco_hydro_3"/>
    <property type="match status" value="1"/>
</dbReference>
<dbReference type="SMART" id="SM01217">
    <property type="entry name" value="Fn3_like"/>
    <property type="match status" value="1"/>
</dbReference>
<dbReference type="InterPro" id="IPR050288">
    <property type="entry name" value="Cellulose_deg_GH3"/>
</dbReference>
<dbReference type="Pfam" id="PF14310">
    <property type="entry name" value="Fn3-like"/>
    <property type="match status" value="1"/>
</dbReference>
<dbReference type="AlphaFoldDB" id="A0A5C6RKD2"/>
<evidence type="ECO:0000256" key="1">
    <source>
        <dbReference type="ARBA" id="ARBA00005336"/>
    </source>
</evidence>
<gene>
    <name evidence="6" type="ORF">FRY97_17120</name>
</gene>
<accession>A0A5C6RKD2</accession>
<keyword evidence="7" id="KW-1185">Reference proteome</keyword>
<dbReference type="InterPro" id="IPR002772">
    <property type="entry name" value="Glyco_hydro_3_C"/>
</dbReference>
<dbReference type="InterPro" id="IPR026891">
    <property type="entry name" value="Fn3-like"/>
</dbReference>
<sequence length="791" mass="85223">MKRILLPLGAGLLCCTLALGQKLPFRDLNQNGKQDVYENVNIPLDTRVEDLLNRLPLEDKIGLVIGTGMRLPGVSSTESPEKVAGAAGNTRPVEALGIAPIVLADGPAGLRIDPTREGTEETFYCTAFPIATLVASTWDPALSEEVGAAMGAEARAYGADILLAPALNIHRHLLAGRNFEYFSEDPLLSGTMSGHLAKGVQSQGVGTSIKHFAANNQETNRMVLNAIVSERALREIYLRGFEIAIKTAAPWTVMSAYNKINGVYASQHKALLEEVLRKEWGFEGLVMTDWFAGDNAVAQLKAGNDLMMPGTPQQLEQVAQAIDNGELSIHELNKNVRRILRVILQSPSQQGLPYDNSPPLDRHAQLARKVAAAGAVLLKNEGGALPLQAGQANVAAFGVGAYDFIAGGTGSGDVNEAYTVSLVEGLANAGLAIPAALRSRYEAYRDAEKAKLPEKRFFFELLPPIPEMPLESKAIAKYAQTTDAAFVTFTRNSGEFQDRALEADYYLTAEEKNLLKNVAAAYRKLGKPVIVILNIGNVIETASWEGYADAILLPWQGGQEAGNAVADVVTGKVNPSGKLPTSFPLDYTDQGSDRYFPGTALPGAEEEQVGMLSKGVPSETAYQDDIYVGYRYYTSFGKEVAYPFGYGLSYTTFDIGAPRLSDKAFRGALSVEVSVTNTGSTPGQEVVQLYLSAPDTVLYKPARELKAFAKTSLLAPGQSETLVMQLSPKDLASFSPSERAWIAEAGTYKVLIGTSANQILHEARFDLAFDIEAERAIADLKPTRALEVIKP</sequence>
<protein>
    <submittedName>
        <fullName evidence="6">Beta-glucosidase</fullName>
    </submittedName>
</protein>
<reference evidence="6 7" key="1">
    <citation type="submission" date="2019-08" db="EMBL/GenBank/DDBJ databases">
        <title>Genome of Phaeodactylibacter luteus.</title>
        <authorList>
            <person name="Bowman J.P."/>
        </authorList>
    </citation>
    <scope>NUCLEOTIDE SEQUENCE [LARGE SCALE GENOMIC DNA]</scope>
    <source>
        <strain evidence="6 7">KCTC 42180</strain>
    </source>
</reference>
<dbReference type="Gene3D" id="3.20.20.300">
    <property type="entry name" value="Glycoside hydrolase, family 3, N-terminal domain"/>
    <property type="match status" value="1"/>
</dbReference>
<keyword evidence="4" id="KW-0326">Glycosidase</keyword>
<evidence type="ECO:0000256" key="4">
    <source>
        <dbReference type="RuleBase" id="RU361161"/>
    </source>
</evidence>
<dbReference type="InterPro" id="IPR036881">
    <property type="entry name" value="Glyco_hydro_3_C_sf"/>
</dbReference>
<keyword evidence="2 4" id="KW-0378">Hydrolase</keyword>
<dbReference type="InterPro" id="IPR013783">
    <property type="entry name" value="Ig-like_fold"/>
</dbReference>
<dbReference type="PRINTS" id="PR00133">
    <property type="entry name" value="GLHYDRLASE3"/>
</dbReference>
<evidence type="ECO:0000256" key="2">
    <source>
        <dbReference type="ARBA" id="ARBA00022801"/>
    </source>
</evidence>
<dbReference type="PANTHER" id="PTHR42715:SF10">
    <property type="entry name" value="BETA-GLUCOSIDASE"/>
    <property type="match status" value="1"/>
</dbReference>
<dbReference type="OrthoDB" id="9805821at2"/>
<dbReference type="RefSeq" id="WP_147168792.1">
    <property type="nucleotide sequence ID" value="NZ_VOOR01000044.1"/>
</dbReference>
<dbReference type="InterPro" id="IPR036962">
    <property type="entry name" value="Glyco_hydro_3_N_sf"/>
</dbReference>
<name>A0A5C6RKD2_9BACT</name>
<comment type="caution">
    <text evidence="6">The sequence shown here is derived from an EMBL/GenBank/DDBJ whole genome shotgun (WGS) entry which is preliminary data.</text>
</comment>
<dbReference type="InterPro" id="IPR017853">
    <property type="entry name" value="GH"/>
</dbReference>
<dbReference type="InterPro" id="IPR001764">
    <property type="entry name" value="Glyco_hydro_3_N"/>
</dbReference>
<dbReference type="Pfam" id="PF01915">
    <property type="entry name" value="Glyco_hydro_3_C"/>
    <property type="match status" value="1"/>
</dbReference>
<dbReference type="GO" id="GO:0004553">
    <property type="term" value="F:hydrolase activity, hydrolyzing O-glycosyl compounds"/>
    <property type="evidence" value="ECO:0007669"/>
    <property type="project" value="InterPro"/>
</dbReference>
<comment type="similarity">
    <text evidence="1 4">Belongs to the glycosyl hydrolase 3 family.</text>
</comment>
<organism evidence="6 7">
    <name type="scientific">Phaeodactylibacter luteus</name>
    <dbReference type="NCBI Taxonomy" id="1564516"/>
    <lineage>
        <taxon>Bacteria</taxon>
        <taxon>Pseudomonadati</taxon>
        <taxon>Bacteroidota</taxon>
        <taxon>Saprospiria</taxon>
        <taxon>Saprospirales</taxon>
        <taxon>Haliscomenobacteraceae</taxon>
        <taxon>Phaeodactylibacter</taxon>
    </lineage>
</organism>
<evidence type="ECO:0000313" key="6">
    <source>
        <dbReference type="EMBL" id="TXB61822.1"/>
    </source>
</evidence>
<feature type="domain" description="Fibronectin type III-like" evidence="5">
    <location>
        <begin position="685"/>
        <end position="756"/>
    </location>
</feature>
<dbReference type="GO" id="GO:0005975">
    <property type="term" value="P:carbohydrate metabolic process"/>
    <property type="evidence" value="ECO:0007669"/>
    <property type="project" value="InterPro"/>
</dbReference>
<proteinExistence type="inferred from homology"/>
<dbReference type="PROSITE" id="PS00775">
    <property type="entry name" value="GLYCOSYL_HYDROL_F3"/>
    <property type="match status" value="1"/>
</dbReference>
<dbReference type="SUPFAM" id="SSF52279">
    <property type="entry name" value="Beta-D-glucan exohydrolase, C-terminal domain"/>
    <property type="match status" value="1"/>
</dbReference>
<dbReference type="Proteomes" id="UP000321580">
    <property type="component" value="Unassembled WGS sequence"/>
</dbReference>
<evidence type="ECO:0000259" key="5">
    <source>
        <dbReference type="SMART" id="SM01217"/>
    </source>
</evidence>
<dbReference type="Gene3D" id="3.40.50.1700">
    <property type="entry name" value="Glycoside hydrolase family 3 C-terminal domain"/>
    <property type="match status" value="1"/>
</dbReference>
<evidence type="ECO:0000256" key="3">
    <source>
        <dbReference type="ARBA" id="ARBA00023277"/>
    </source>
</evidence>
<dbReference type="InterPro" id="IPR019800">
    <property type="entry name" value="Glyco_hydro_3_AS"/>
</dbReference>
<dbReference type="PANTHER" id="PTHR42715">
    <property type="entry name" value="BETA-GLUCOSIDASE"/>
    <property type="match status" value="1"/>
</dbReference>